<proteinExistence type="predicted"/>
<evidence type="ECO:0000313" key="1">
    <source>
        <dbReference type="EMBL" id="PMD02244.1"/>
    </source>
</evidence>
<feature type="non-terminal residue" evidence="1">
    <location>
        <position position="1"/>
    </location>
</feature>
<dbReference type="EMBL" id="PNHK01000489">
    <property type="protein sequence ID" value="PMD02244.1"/>
    <property type="molecule type" value="Genomic_DNA"/>
</dbReference>
<organism evidence="1 2">
    <name type="scientific">Brevibacterium paucivorans</name>
    <dbReference type="NCBI Taxonomy" id="170994"/>
    <lineage>
        <taxon>Bacteria</taxon>
        <taxon>Bacillati</taxon>
        <taxon>Actinomycetota</taxon>
        <taxon>Actinomycetes</taxon>
        <taxon>Micrococcales</taxon>
        <taxon>Brevibacteriaceae</taxon>
        <taxon>Brevibacterium</taxon>
    </lineage>
</organism>
<protein>
    <submittedName>
        <fullName evidence="1">Uncharacterized protein</fullName>
    </submittedName>
</protein>
<sequence length="75" mass="8840">RDFYEKAPRQWPKLESWLQALTQGEWPSKVYRAEAIEPVSWLLMTTREARDEFMRLHLGPLLDAEVFPYRASGCA</sequence>
<name>A0A2N6VIS1_9MICO</name>
<feature type="non-terminal residue" evidence="1">
    <location>
        <position position="75"/>
    </location>
</feature>
<comment type="caution">
    <text evidence="1">The sequence shown here is derived from an EMBL/GenBank/DDBJ whole genome shotgun (WGS) entry which is preliminary data.</text>
</comment>
<dbReference type="AlphaFoldDB" id="A0A2N6VIS1"/>
<accession>A0A2N6VIS1</accession>
<reference evidence="1 2" key="1">
    <citation type="submission" date="2017-09" db="EMBL/GenBank/DDBJ databases">
        <title>Bacterial strain isolated from the female urinary microbiota.</title>
        <authorList>
            <person name="Thomas-White K."/>
            <person name="Kumar N."/>
            <person name="Forster S."/>
            <person name="Putonti C."/>
            <person name="Lawley T."/>
            <person name="Wolfe A.J."/>
        </authorList>
    </citation>
    <scope>NUCLEOTIDE SEQUENCE [LARGE SCALE GENOMIC DNA]</scope>
    <source>
        <strain evidence="1 2">UMB1301</strain>
    </source>
</reference>
<evidence type="ECO:0000313" key="2">
    <source>
        <dbReference type="Proteomes" id="UP000235598"/>
    </source>
</evidence>
<dbReference type="Proteomes" id="UP000235598">
    <property type="component" value="Unassembled WGS sequence"/>
</dbReference>
<gene>
    <name evidence="1" type="ORF">CJ199_14670</name>
</gene>